<evidence type="ECO:0000256" key="1">
    <source>
        <dbReference type="ARBA" id="ARBA00022729"/>
    </source>
</evidence>
<dbReference type="Proteomes" id="UP001161409">
    <property type="component" value="Unassembled WGS sequence"/>
</dbReference>
<protein>
    <recommendedName>
        <fullName evidence="4">M23ase beta-sheet core domain-containing protein</fullName>
    </recommendedName>
</protein>
<evidence type="ECO:0000259" key="4">
    <source>
        <dbReference type="Pfam" id="PF01551"/>
    </source>
</evidence>
<organism evidence="5 6">
    <name type="scientific">Sneathiella chinensis</name>
    <dbReference type="NCBI Taxonomy" id="349750"/>
    <lineage>
        <taxon>Bacteria</taxon>
        <taxon>Pseudomonadati</taxon>
        <taxon>Pseudomonadota</taxon>
        <taxon>Alphaproteobacteria</taxon>
        <taxon>Sneathiellales</taxon>
        <taxon>Sneathiellaceae</taxon>
        <taxon>Sneathiella</taxon>
    </lineage>
</organism>
<dbReference type="InterPro" id="IPR011055">
    <property type="entry name" value="Dup_hybrid_motif"/>
</dbReference>
<evidence type="ECO:0000313" key="5">
    <source>
        <dbReference type="EMBL" id="GLQ07558.1"/>
    </source>
</evidence>
<dbReference type="Pfam" id="PF01551">
    <property type="entry name" value="Peptidase_M23"/>
    <property type="match status" value="1"/>
</dbReference>
<dbReference type="SUPFAM" id="SSF51261">
    <property type="entry name" value="Duplicated hybrid motif"/>
    <property type="match status" value="1"/>
</dbReference>
<dbReference type="PANTHER" id="PTHR21666">
    <property type="entry name" value="PEPTIDASE-RELATED"/>
    <property type="match status" value="1"/>
</dbReference>
<feature type="transmembrane region" description="Helical" evidence="3">
    <location>
        <begin position="35"/>
        <end position="53"/>
    </location>
</feature>
<keyword evidence="6" id="KW-1185">Reference proteome</keyword>
<dbReference type="CDD" id="cd12797">
    <property type="entry name" value="M23_peptidase"/>
    <property type="match status" value="1"/>
</dbReference>
<keyword evidence="3" id="KW-0812">Transmembrane</keyword>
<dbReference type="InterPro" id="IPR050570">
    <property type="entry name" value="Cell_wall_metabolism_enzyme"/>
</dbReference>
<evidence type="ECO:0000256" key="2">
    <source>
        <dbReference type="SAM" id="Coils"/>
    </source>
</evidence>
<reference evidence="5" key="2">
    <citation type="submission" date="2023-01" db="EMBL/GenBank/DDBJ databases">
        <title>Draft genome sequence of Sneathiella chinensis strain NBRC 103408.</title>
        <authorList>
            <person name="Sun Q."/>
            <person name="Mori K."/>
        </authorList>
    </citation>
    <scope>NUCLEOTIDE SEQUENCE</scope>
    <source>
        <strain evidence="5">NBRC 103408</strain>
    </source>
</reference>
<gene>
    <name evidence="5" type="ORF">GCM10007924_27790</name>
</gene>
<sequence>MKLQKCLEKVFSDRQIIVSSNSQLKSFTLTARHQVGMAVGASVVLGLVGFLGVQNSLQKSELALQENTLAQMQDKVRTVSLKLMQEKVSLARTQGELEQQYARLEDILTERKALEHTLQEATTDLKSTETALDSRDQYARELEKRISMLSAKLKHTNTRSEDLSLQITKINKELYHTAAERDQIAKDQILSQKKLGSLKRELQLFQTSKDQIYNDLQQAKQQLSAFHLESREQKNREKALQAEITDLKSRLASIATENRELITRVHEQAEQSIVSLKETITLTGLNPDTIFAPDLHEGRGGPYLAFRMPDDLLKAEQDYYEDAAKMELMLAKWTTLNSLMNNIPLARPTDVGYVSSSFGTRRDPIKKKKSFHAGIDIAGPKNTAVYSTAPGQVKVAGYKPAYGVMVEIDHGQGFVTRYGHLKKTYVKKGDIIDFRTKIGLMGSTGRSTGRHVHYEIMYNGKHQDPANFFKAGNYAFKPVPKPADD</sequence>
<dbReference type="RefSeq" id="WP_169561624.1">
    <property type="nucleotide sequence ID" value="NZ_BSNF01000008.1"/>
</dbReference>
<accession>A0ABQ5U792</accession>
<dbReference type="EMBL" id="BSNF01000008">
    <property type="protein sequence ID" value="GLQ07558.1"/>
    <property type="molecule type" value="Genomic_DNA"/>
</dbReference>
<feature type="domain" description="M23ase beta-sheet core" evidence="4">
    <location>
        <begin position="371"/>
        <end position="465"/>
    </location>
</feature>
<keyword evidence="2" id="KW-0175">Coiled coil</keyword>
<evidence type="ECO:0000256" key="3">
    <source>
        <dbReference type="SAM" id="Phobius"/>
    </source>
</evidence>
<dbReference type="InterPro" id="IPR016047">
    <property type="entry name" value="M23ase_b-sheet_dom"/>
</dbReference>
<keyword evidence="3" id="KW-0472">Membrane</keyword>
<proteinExistence type="predicted"/>
<name>A0ABQ5U792_9PROT</name>
<reference evidence="5" key="1">
    <citation type="journal article" date="2014" name="Int. J. Syst. Evol. Microbiol.">
        <title>Complete genome of a new Firmicutes species belonging to the dominant human colonic microbiota ('Ruminococcus bicirculans') reveals two chromosomes and a selective capacity to utilize plant glucans.</title>
        <authorList>
            <consortium name="NISC Comparative Sequencing Program"/>
            <person name="Wegmann U."/>
            <person name="Louis P."/>
            <person name="Goesmann A."/>
            <person name="Henrissat B."/>
            <person name="Duncan S.H."/>
            <person name="Flint H.J."/>
        </authorList>
    </citation>
    <scope>NUCLEOTIDE SEQUENCE</scope>
    <source>
        <strain evidence="5">NBRC 103408</strain>
    </source>
</reference>
<comment type="caution">
    <text evidence="5">The sequence shown here is derived from an EMBL/GenBank/DDBJ whole genome shotgun (WGS) entry which is preliminary data.</text>
</comment>
<dbReference type="Gene3D" id="1.20.5.170">
    <property type="match status" value="1"/>
</dbReference>
<feature type="coiled-coil region" evidence="2">
    <location>
        <begin position="90"/>
        <end position="159"/>
    </location>
</feature>
<dbReference type="Gene3D" id="2.70.70.10">
    <property type="entry name" value="Glucose Permease (Domain IIA)"/>
    <property type="match status" value="1"/>
</dbReference>
<keyword evidence="1" id="KW-0732">Signal</keyword>
<feature type="coiled-coil region" evidence="2">
    <location>
        <begin position="216"/>
        <end position="257"/>
    </location>
</feature>
<keyword evidence="3" id="KW-1133">Transmembrane helix</keyword>
<evidence type="ECO:0000313" key="6">
    <source>
        <dbReference type="Proteomes" id="UP001161409"/>
    </source>
</evidence>
<dbReference type="PANTHER" id="PTHR21666:SF289">
    <property type="entry name" value="L-ALA--D-GLU ENDOPEPTIDASE"/>
    <property type="match status" value="1"/>
</dbReference>